<dbReference type="Proteomes" id="UP001500552">
    <property type="component" value="Unassembled WGS sequence"/>
</dbReference>
<comment type="function">
    <text evidence="7">Catalyzes the methyl esterification of L-isoaspartyl residues in peptides and proteins that result from spontaneous decomposition of normal L-aspartyl and L-asparaginyl residues. It plays a role in the repair and/or degradation of damaged proteins.</text>
</comment>
<evidence type="ECO:0000256" key="3">
    <source>
        <dbReference type="ARBA" id="ARBA00022490"/>
    </source>
</evidence>
<comment type="caution">
    <text evidence="8">The sequence shown here is derived from an EMBL/GenBank/DDBJ whole genome shotgun (WGS) entry which is preliminary data.</text>
</comment>
<comment type="subcellular location">
    <subcellularLocation>
        <location evidence="1 7">Cytoplasm</location>
    </subcellularLocation>
</comment>
<evidence type="ECO:0000256" key="6">
    <source>
        <dbReference type="ARBA" id="ARBA00022691"/>
    </source>
</evidence>
<dbReference type="EC" id="2.1.1.77" evidence="7"/>
<dbReference type="NCBIfam" id="TIGR00080">
    <property type="entry name" value="pimt"/>
    <property type="match status" value="1"/>
</dbReference>
<keyword evidence="6 7" id="KW-0949">S-adenosyl-L-methionine</keyword>
<dbReference type="InterPro" id="IPR029063">
    <property type="entry name" value="SAM-dependent_MTases_sf"/>
</dbReference>
<keyword evidence="9" id="KW-1185">Reference proteome</keyword>
<protein>
    <recommendedName>
        <fullName evidence="7">Protein-L-isoaspartate O-methyltransferase</fullName>
        <ecNumber evidence="7">2.1.1.77</ecNumber>
    </recommendedName>
    <alternativeName>
        <fullName evidence="7">L-isoaspartyl protein carboxyl methyltransferase</fullName>
    </alternativeName>
    <alternativeName>
        <fullName evidence="7">Protein L-isoaspartyl methyltransferase</fullName>
    </alternativeName>
    <alternativeName>
        <fullName evidence="7">Protein-beta-aspartate methyltransferase</fullName>
        <shortName evidence="7">PIMT</shortName>
    </alternativeName>
</protein>
<comment type="catalytic activity">
    <reaction evidence="7">
        <text>[protein]-L-isoaspartate + S-adenosyl-L-methionine = [protein]-L-isoaspartate alpha-methyl ester + S-adenosyl-L-homocysteine</text>
        <dbReference type="Rhea" id="RHEA:12705"/>
        <dbReference type="Rhea" id="RHEA-COMP:12143"/>
        <dbReference type="Rhea" id="RHEA-COMP:12144"/>
        <dbReference type="ChEBI" id="CHEBI:57856"/>
        <dbReference type="ChEBI" id="CHEBI:59789"/>
        <dbReference type="ChEBI" id="CHEBI:90596"/>
        <dbReference type="ChEBI" id="CHEBI:90598"/>
        <dbReference type="EC" id="2.1.1.77"/>
    </reaction>
</comment>
<feature type="active site" evidence="7">
    <location>
        <position position="52"/>
    </location>
</feature>
<dbReference type="PANTHER" id="PTHR11579">
    <property type="entry name" value="PROTEIN-L-ISOASPARTATE O-METHYLTRANSFERASE"/>
    <property type="match status" value="1"/>
</dbReference>
<evidence type="ECO:0000256" key="1">
    <source>
        <dbReference type="ARBA" id="ARBA00004496"/>
    </source>
</evidence>
<organism evidence="8 9">
    <name type="scientific">Pontibacter saemangeumensis</name>
    <dbReference type="NCBI Taxonomy" id="1084525"/>
    <lineage>
        <taxon>Bacteria</taxon>
        <taxon>Pseudomonadati</taxon>
        <taxon>Bacteroidota</taxon>
        <taxon>Cytophagia</taxon>
        <taxon>Cytophagales</taxon>
        <taxon>Hymenobacteraceae</taxon>
        <taxon>Pontibacter</taxon>
    </lineage>
</organism>
<dbReference type="HAMAP" id="MF_00090">
    <property type="entry name" value="PIMT"/>
    <property type="match status" value="1"/>
</dbReference>
<evidence type="ECO:0000313" key="8">
    <source>
        <dbReference type="EMBL" id="GAA4435629.1"/>
    </source>
</evidence>
<gene>
    <name evidence="7" type="primary">pcm</name>
    <name evidence="8" type="ORF">GCM10023188_27750</name>
</gene>
<dbReference type="PROSITE" id="PS01279">
    <property type="entry name" value="PCMT"/>
    <property type="match status" value="1"/>
</dbReference>
<accession>A0ABP8LV53</accession>
<comment type="similarity">
    <text evidence="2 7">Belongs to the methyltransferase superfamily. L-isoaspartyl/D-aspartyl protein methyltransferase family.</text>
</comment>
<dbReference type="CDD" id="cd02440">
    <property type="entry name" value="AdoMet_MTases"/>
    <property type="match status" value="1"/>
</dbReference>
<proteinExistence type="inferred from homology"/>
<dbReference type="PANTHER" id="PTHR11579:SF0">
    <property type="entry name" value="PROTEIN-L-ISOASPARTATE(D-ASPARTATE) O-METHYLTRANSFERASE"/>
    <property type="match status" value="1"/>
</dbReference>
<keyword evidence="5 7" id="KW-0808">Transferase</keyword>
<dbReference type="InterPro" id="IPR000682">
    <property type="entry name" value="PCMT"/>
</dbReference>
<dbReference type="NCBIfam" id="NF001453">
    <property type="entry name" value="PRK00312.1"/>
    <property type="match status" value="1"/>
</dbReference>
<reference evidence="9" key="1">
    <citation type="journal article" date="2019" name="Int. J. Syst. Evol. Microbiol.">
        <title>The Global Catalogue of Microorganisms (GCM) 10K type strain sequencing project: providing services to taxonomists for standard genome sequencing and annotation.</title>
        <authorList>
            <consortium name="The Broad Institute Genomics Platform"/>
            <consortium name="The Broad Institute Genome Sequencing Center for Infectious Disease"/>
            <person name="Wu L."/>
            <person name="Ma J."/>
        </authorList>
    </citation>
    <scope>NUCLEOTIDE SEQUENCE [LARGE SCALE GENOMIC DNA]</scope>
    <source>
        <strain evidence="9">JCM 17926</strain>
    </source>
</reference>
<keyword evidence="4 7" id="KW-0489">Methyltransferase</keyword>
<evidence type="ECO:0000256" key="7">
    <source>
        <dbReference type="HAMAP-Rule" id="MF_00090"/>
    </source>
</evidence>
<evidence type="ECO:0000256" key="4">
    <source>
        <dbReference type="ARBA" id="ARBA00022603"/>
    </source>
</evidence>
<dbReference type="Pfam" id="PF01135">
    <property type="entry name" value="PCMT"/>
    <property type="match status" value="1"/>
</dbReference>
<evidence type="ECO:0000313" key="9">
    <source>
        <dbReference type="Proteomes" id="UP001500552"/>
    </source>
</evidence>
<sequence length="203" mass="22241">MVERNIKGRGIDDKAVLAAMRSVERHKFVPPEFADQAYADHPLPIGYDQTISQPYIVAYMTQVIRPNPQMKVLEIGTGSGYQAAVLAEIVKQVYTIEIVAEHGKAAAERLKKLGYDNVQVKVGDGYLGWEEHAPYDAIVVTAGAATVPPPLLEQLKEGGRMVIPVGPPHKTQTLMLLEKKKGKTVSKKLIPVVFVPFTGKGQE</sequence>
<evidence type="ECO:0000256" key="5">
    <source>
        <dbReference type="ARBA" id="ARBA00022679"/>
    </source>
</evidence>
<keyword evidence="3 7" id="KW-0963">Cytoplasm</keyword>
<evidence type="ECO:0000256" key="2">
    <source>
        <dbReference type="ARBA" id="ARBA00005369"/>
    </source>
</evidence>
<dbReference type="Gene3D" id="3.40.50.150">
    <property type="entry name" value="Vaccinia Virus protein VP39"/>
    <property type="match status" value="1"/>
</dbReference>
<name>A0ABP8LV53_9BACT</name>
<dbReference type="EMBL" id="BAABHC010000016">
    <property type="protein sequence ID" value="GAA4435629.1"/>
    <property type="molecule type" value="Genomic_DNA"/>
</dbReference>
<dbReference type="SUPFAM" id="SSF53335">
    <property type="entry name" value="S-adenosyl-L-methionine-dependent methyltransferases"/>
    <property type="match status" value="1"/>
</dbReference>